<keyword evidence="1" id="KW-0106">Calcium</keyword>
<organism evidence="3 4">
    <name type="scientific">Sinanodonta woodiana</name>
    <name type="common">Chinese pond mussel</name>
    <name type="synonym">Anodonta woodiana</name>
    <dbReference type="NCBI Taxonomy" id="1069815"/>
    <lineage>
        <taxon>Eukaryota</taxon>
        <taxon>Metazoa</taxon>
        <taxon>Spiralia</taxon>
        <taxon>Lophotrochozoa</taxon>
        <taxon>Mollusca</taxon>
        <taxon>Bivalvia</taxon>
        <taxon>Autobranchia</taxon>
        <taxon>Heteroconchia</taxon>
        <taxon>Palaeoheterodonta</taxon>
        <taxon>Unionida</taxon>
        <taxon>Unionoidea</taxon>
        <taxon>Unionidae</taxon>
        <taxon>Unioninae</taxon>
        <taxon>Sinanodonta</taxon>
    </lineage>
</organism>
<evidence type="ECO:0000313" key="3">
    <source>
        <dbReference type="EMBL" id="KAL3871825.1"/>
    </source>
</evidence>
<proteinExistence type="predicted"/>
<comment type="caution">
    <text evidence="3">The sequence shown here is derived from an EMBL/GenBank/DDBJ whole genome shotgun (WGS) entry which is preliminary data.</text>
</comment>
<dbReference type="SUPFAM" id="SSF47473">
    <property type="entry name" value="EF-hand"/>
    <property type="match status" value="1"/>
</dbReference>
<dbReference type="Gene3D" id="1.10.238.10">
    <property type="entry name" value="EF-hand"/>
    <property type="match status" value="1"/>
</dbReference>
<gene>
    <name evidence="3" type="ORF">ACJMK2_039797</name>
</gene>
<dbReference type="PROSITE" id="PS00018">
    <property type="entry name" value="EF_HAND_1"/>
    <property type="match status" value="1"/>
</dbReference>
<feature type="domain" description="EF-hand" evidence="2">
    <location>
        <begin position="58"/>
        <end position="93"/>
    </location>
</feature>
<dbReference type="AlphaFoldDB" id="A0ABD3WH43"/>
<evidence type="ECO:0000256" key="1">
    <source>
        <dbReference type="ARBA" id="ARBA00022837"/>
    </source>
</evidence>
<evidence type="ECO:0000313" key="4">
    <source>
        <dbReference type="Proteomes" id="UP001634394"/>
    </source>
</evidence>
<reference evidence="3 4" key="1">
    <citation type="submission" date="2024-11" db="EMBL/GenBank/DDBJ databases">
        <title>Chromosome-level genome assembly of the freshwater bivalve Anodonta woodiana.</title>
        <authorList>
            <person name="Chen X."/>
        </authorList>
    </citation>
    <scope>NUCLEOTIDE SEQUENCE [LARGE SCALE GENOMIC DNA]</scope>
    <source>
        <strain evidence="3">MN2024</strain>
        <tissue evidence="3">Gills</tissue>
    </source>
</reference>
<dbReference type="PROSITE" id="PS50222">
    <property type="entry name" value="EF_HAND_2"/>
    <property type="match status" value="1"/>
</dbReference>
<accession>A0ABD3WH43</accession>
<sequence length="107" mass="12529">MICLLLFVLPVALSASMRQAVHNATHGHHDPVATFQHHLHLETEKLWEHMDFNHDGNFGRDDLQHFIHDYDTNQDGHVEKHEFKQYWTEVLTLLFVIHIHTPDGTTC</sequence>
<dbReference type="InterPro" id="IPR002048">
    <property type="entry name" value="EF_hand_dom"/>
</dbReference>
<evidence type="ECO:0000259" key="2">
    <source>
        <dbReference type="PROSITE" id="PS50222"/>
    </source>
</evidence>
<protein>
    <recommendedName>
        <fullName evidence="2">EF-hand domain-containing protein</fullName>
    </recommendedName>
</protein>
<dbReference type="InterPro" id="IPR018247">
    <property type="entry name" value="EF_Hand_1_Ca_BS"/>
</dbReference>
<dbReference type="EMBL" id="JBJQND010000007">
    <property type="protein sequence ID" value="KAL3871825.1"/>
    <property type="molecule type" value="Genomic_DNA"/>
</dbReference>
<dbReference type="InterPro" id="IPR011992">
    <property type="entry name" value="EF-hand-dom_pair"/>
</dbReference>
<keyword evidence="4" id="KW-1185">Reference proteome</keyword>
<name>A0ABD3WH43_SINWO</name>
<dbReference type="Proteomes" id="UP001634394">
    <property type="component" value="Unassembled WGS sequence"/>
</dbReference>